<accession>A0A1Q4HH47</accession>
<dbReference type="InterPro" id="IPR001054">
    <property type="entry name" value="A/G_cyclase"/>
</dbReference>
<evidence type="ECO:0000256" key="1">
    <source>
        <dbReference type="ARBA" id="ARBA00022741"/>
    </source>
</evidence>
<organism evidence="4 6">
    <name type="scientific">Mycolicibacterium diernhoferi</name>
    <dbReference type="NCBI Taxonomy" id="1801"/>
    <lineage>
        <taxon>Bacteria</taxon>
        <taxon>Bacillati</taxon>
        <taxon>Actinomycetota</taxon>
        <taxon>Actinomycetes</taxon>
        <taxon>Mycobacteriales</taxon>
        <taxon>Mycobacteriaceae</taxon>
        <taxon>Mycolicibacterium</taxon>
    </lineage>
</organism>
<sequence>MHPGCTNCGTVPRAGARFCDFCGTALVPVASLASAIAAPHQAEFKQVTVLFADVVRSMDLAAALGTERLREVMSELYPRFRTVVAHYGGSVEFTGDGVMVVFGAPIALEDHAFRACLTALDLQREVQRYAVEVHRHDGVGLRLRVGLNSGQVITGEIGTVPGSYTAIGSHVGMAQRMEAAAPPGGVMLSASTARLVEGLVELGPREAVRIKNSDTPVPARRLMSAAVGAGHGRRECTLVGRDAEVRALATQMEAALKGAGGVAGVIGPPGIGRSRLVAEVLRMGQARGVGVVSTCCEAHSRQVPYHAAARLFRNLLGVGARQGRAARDCVRERLPGTDPADLLLLDDLLGIREPEHEPAAIDPDARRRRLSALLTAVATAHREPSVYVIEDAHWIDEASESMLADFLTALRGGRSMAVITYRPEYRGRLAEIAAPRAISLVPLDEKQSARLIGELLGPHASVAPVAAQIAEHAAGNPFFAEEIVRDLAERGVLQGDPGSYVAVEGASVTGVPVTLQSTIAARIDRLEDTAKSALNAAAVIGSRFTDDLLRKLVEPACLDELVDAEMIERVPAHTAEYCFRHPLIRAVAYQSQLRSERGRLHRRLATIIEHGQGTSEANAALIAAHLEAADELEAAFDWHMRAGAWLAGRNIAAARASWRRAAEVARQLPIDDPDRLRMHIAASGALCGIAWRAGPAEAETLFEELRRLCTAQDDQRALATGMAGYVMALTFHNRPRTASAHASELQRLLARVDDDALTVSVSFGVLAAKWETAEVLEMERVSQRVIDLAAGDPGRGGTFFGSPLALSLAVRGLARMSLGRPGWKDDLDGAIEMARTLEPLILVVATLHKYAQIGLGALCTDADALRDTAGALAAAERSGDDFTVVHAHLARGLALVAGESDDRDTGYLHLERARESALQGCGNSAIVQIADIQFARRRRELGDLDGAVELAGSVVDALFGSGAVVWRGPATGALVEALLSRRADGDVRAARAAIERLASTPVDPGFMLHEVPLLRLRALVARAEGDVQTERRFAERYLAVARACGFEGHVATAVAMAPV</sequence>
<dbReference type="Gene3D" id="3.30.70.1230">
    <property type="entry name" value="Nucleotide cyclase"/>
    <property type="match status" value="1"/>
</dbReference>
<evidence type="ECO:0000313" key="7">
    <source>
        <dbReference type="Proteomes" id="UP000220340"/>
    </source>
</evidence>
<dbReference type="CDD" id="cd07302">
    <property type="entry name" value="CHD"/>
    <property type="match status" value="1"/>
</dbReference>
<dbReference type="PANTHER" id="PTHR16305">
    <property type="entry name" value="TESTICULAR SOLUBLE ADENYLYL CYCLASE"/>
    <property type="match status" value="1"/>
</dbReference>
<dbReference type="AlphaFoldDB" id="A0A1Q4HH47"/>
<dbReference type="EMBL" id="PDCR01000014">
    <property type="protein sequence ID" value="PEG54233.1"/>
    <property type="molecule type" value="Genomic_DNA"/>
</dbReference>
<dbReference type="Pfam" id="PF00211">
    <property type="entry name" value="Guanylate_cyc"/>
    <property type="match status" value="1"/>
</dbReference>
<dbReference type="Pfam" id="PF13191">
    <property type="entry name" value="AAA_16"/>
    <property type="match status" value="1"/>
</dbReference>
<dbReference type="GO" id="GO:0004016">
    <property type="term" value="F:adenylate cyclase activity"/>
    <property type="evidence" value="ECO:0007669"/>
    <property type="project" value="UniProtKB-ARBA"/>
</dbReference>
<dbReference type="SMART" id="SM00044">
    <property type="entry name" value="CYCc"/>
    <property type="match status" value="1"/>
</dbReference>
<evidence type="ECO:0000256" key="2">
    <source>
        <dbReference type="ARBA" id="ARBA00022840"/>
    </source>
</evidence>
<reference evidence="4 6" key="1">
    <citation type="submission" date="2016-09" db="EMBL/GenBank/DDBJ databases">
        <title>genome sequences of unsequenced Mycobacteria.</title>
        <authorList>
            <person name="Greninger A.L."/>
            <person name="Jerome K.R."/>
            <person name="Mcnair B."/>
            <person name="Wallis C."/>
            <person name="Fang F."/>
        </authorList>
    </citation>
    <scope>NUCLEOTIDE SEQUENCE [LARGE SCALE GENOMIC DNA]</scope>
    <source>
        <strain evidence="4 6">BM1</strain>
    </source>
</reference>
<dbReference type="InterPro" id="IPR003593">
    <property type="entry name" value="AAA+_ATPase"/>
</dbReference>
<dbReference type="GO" id="GO:0009190">
    <property type="term" value="P:cyclic nucleotide biosynthetic process"/>
    <property type="evidence" value="ECO:0007669"/>
    <property type="project" value="InterPro"/>
</dbReference>
<dbReference type="STRING" id="1801.BRW64_08930"/>
<dbReference type="SUPFAM" id="SSF55073">
    <property type="entry name" value="Nucleotide cyclase"/>
    <property type="match status" value="1"/>
</dbReference>
<evidence type="ECO:0000313" key="4">
    <source>
        <dbReference type="EMBL" id="OPE54881.1"/>
    </source>
</evidence>
<reference evidence="5 7" key="2">
    <citation type="submission" date="2017-10" db="EMBL/GenBank/DDBJ databases">
        <title>The new phylogeny of genus Mycobacterium.</title>
        <authorList>
            <person name="Tortoli E."/>
            <person name="Trovato A."/>
            <person name="Cirillo D.M."/>
        </authorList>
    </citation>
    <scope>NUCLEOTIDE SEQUENCE [LARGE SCALE GENOMIC DNA]</scope>
    <source>
        <strain evidence="5 7">IP141170001</strain>
    </source>
</reference>
<dbReference type="OrthoDB" id="5476461at2"/>
<dbReference type="InterPro" id="IPR027417">
    <property type="entry name" value="P-loop_NTPase"/>
</dbReference>
<comment type="caution">
    <text evidence="4">The sequence shown here is derived from an EMBL/GenBank/DDBJ whole genome shotgun (WGS) entry which is preliminary data.</text>
</comment>
<dbReference type="InterPro" id="IPR041664">
    <property type="entry name" value="AAA_16"/>
</dbReference>
<dbReference type="RefSeq" id="WP_073856181.1">
    <property type="nucleotide sequence ID" value="NZ_BAAATC010000019.1"/>
</dbReference>
<feature type="domain" description="Guanylate cyclase" evidence="3">
    <location>
        <begin position="48"/>
        <end position="178"/>
    </location>
</feature>
<dbReference type="Proteomes" id="UP000220340">
    <property type="component" value="Unassembled WGS sequence"/>
</dbReference>
<dbReference type="SUPFAM" id="SSF52540">
    <property type="entry name" value="P-loop containing nucleoside triphosphate hydrolases"/>
    <property type="match status" value="1"/>
</dbReference>
<evidence type="ECO:0000313" key="6">
    <source>
        <dbReference type="Proteomes" id="UP000191039"/>
    </source>
</evidence>
<proteinExistence type="predicted"/>
<keyword evidence="7" id="KW-1185">Reference proteome</keyword>
<protein>
    <submittedName>
        <fullName evidence="5">Cyclase</fullName>
    </submittedName>
</protein>
<name>A0A1Q4HH47_9MYCO</name>
<keyword evidence="2" id="KW-0067">ATP-binding</keyword>
<dbReference type="GO" id="GO:0005524">
    <property type="term" value="F:ATP binding"/>
    <property type="evidence" value="ECO:0007669"/>
    <property type="project" value="UniProtKB-KW"/>
</dbReference>
<evidence type="ECO:0000313" key="5">
    <source>
        <dbReference type="EMBL" id="PEG54233.1"/>
    </source>
</evidence>
<dbReference type="GO" id="GO:0005737">
    <property type="term" value="C:cytoplasm"/>
    <property type="evidence" value="ECO:0007669"/>
    <property type="project" value="TreeGrafter"/>
</dbReference>
<dbReference type="EMBL" id="MIJD01000059">
    <property type="protein sequence ID" value="OPE54881.1"/>
    <property type="molecule type" value="Genomic_DNA"/>
</dbReference>
<gene>
    <name evidence="4" type="ORF">BV510_08050</name>
    <name evidence="5" type="ORF">CRI78_12695</name>
</gene>
<dbReference type="Proteomes" id="UP000191039">
    <property type="component" value="Unassembled WGS sequence"/>
</dbReference>
<keyword evidence="1" id="KW-0547">Nucleotide-binding</keyword>
<dbReference type="PROSITE" id="PS50125">
    <property type="entry name" value="GUANYLATE_CYCLASE_2"/>
    <property type="match status" value="1"/>
</dbReference>
<dbReference type="PANTHER" id="PTHR16305:SF28">
    <property type="entry name" value="GUANYLATE CYCLASE DOMAIN-CONTAINING PROTEIN"/>
    <property type="match status" value="1"/>
</dbReference>
<dbReference type="InterPro" id="IPR029787">
    <property type="entry name" value="Nucleotide_cyclase"/>
</dbReference>
<dbReference type="GO" id="GO:0035556">
    <property type="term" value="P:intracellular signal transduction"/>
    <property type="evidence" value="ECO:0007669"/>
    <property type="project" value="InterPro"/>
</dbReference>
<dbReference type="SMART" id="SM00382">
    <property type="entry name" value="AAA"/>
    <property type="match status" value="1"/>
</dbReference>
<evidence type="ECO:0000259" key="3">
    <source>
        <dbReference type="PROSITE" id="PS50125"/>
    </source>
</evidence>